<feature type="compositionally biased region" description="Basic and acidic residues" evidence="1">
    <location>
        <begin position="64"/>
        <end position="78"/>
    </location>
</feature>
<protein>
    <submittedName>
        <fullName evidence="2">Uncharacterized protein</fullName>
    </submittedName>
</protein>
<dbReference type="Proteomes" id="UP000772434">
    <property type="component" value="Unassembled WGS sequence"/>
</dbReference>
<keyword evidence="3" id="KW-1185">Reference proteome</keyword>
<proteinExistence type="predicted"/>
<organism evidence="2 3">
    <name type="scientific">Rhodocollybia butyracea</name>
    <dbReference type="NCBI Taxonomy" id="206335"/>
    <lineage>
        <taxon>Eukaryota</taxon>
        <taxon>Fungi</taxon>
        <taxon>Dikarya</taxon>
        <taxon>Basidiomycota</taxon>
        <taxon>Agaricomycotina</taxon>
        <taxon>Agaricomycetes</taxon>
        <taxon>Agaricomycetidae</taxon>
        <taxon>Agaricales</taxon>
        <taxon>Marasmiineae</taxon>
        <taxon>Omphalotaceae</taxon>
        <taxon>Rhodocollybia</taxon>
    </lineage>
</organism>
<evidence type="ECO:0000313" key="3">
    <source>
        <dbReference type="Proteomes" id="UP000772434"/>
    </source>
</evidence>
<accession>A0A9P5TYZ9</accession>
<reference evidence="2" key="1">
    <citation type="submission" date="2020-11" db="EMBL/GenBank/DDBJ databases">
        <authorList>
            <consortium name="DOE Joint Genome Institute"/>
            <person name="Ahrendt S."/>
            <person name="Riley R."/>
            <person name="Andreopoulos W."/>
            <person name="Labutti K."/>
            <person name="Pangilinan J."/>
            <person name="Ruiz-Duenas F.J."/>
            <person name="Barrasa J.M."/>
            <person name="Sanchez-Garcia M."/>
            <person name="Camarero S."/>
            <person name="Miyauchi S."/>
            <person name="Serrano A."/>
            <person name="Linde D."/>
            <person name="Babiker R."/>
            <person name="Drula E."/>
            <person name="Ayuso-Fernandez I."/>
            <person name="Pacheco R."/>
            <person name="Padilla G."/>
            <person name="Ferreira P."/>
            <person name="Barriuso J."/>
            <person name="Kellner H."/>
            <person name="Castanera R."/>
            <person name="Alfaro M."/>
            <person name="Ramirez L."/>
            <person name="Pisabarro A.G."/>
            <person name="Kuo A."/>
            <person name="Tritt A."/>
            <person name="Lipzen A."/>
            <person name="He G."/>
            <person name="Yan M."/>
            <person name="Ng V."/>
            <person name="Cullen D."/>
            <person name="Martin F."/>
            <person name="Rosso M.-N."/>
            <person name="Henrissat B."/>
            <person name="Hibbett D."/>
            <person name="Martinez A.T."/>
            <person name="Grigoriev I.V."/>
        </authorList>
    </citation>
    <scope>NUCLEOTIDE SEQUENCE</scope>
    <source>
        <strain evidence="2">AH 40177</strain>
    </source>
</reference>
<dbReference type="EMBL" id="JADNRY010000336">
    <property type="protein sequence ID" value="KAF9058923.1"/>
    <property type="molecule type" value="Genomic_DNA"/>
</dbReference>
<sequence length="150" mass="16404">MAVDTYTATLNNQGRIESRLAFSLAGNGLRGNSSGFTPNFAFPKSLSPSSFHKRTFPEAFAAAPRDESPTAPKEDVEHQITPMDVRSLDSQSHIIEGGYGSPPSGRNGDVTTGKAGKYVIRLVMYELMLTLTVQYRPQVLAKACHFFSFK</sequence>
<feature type="region of interest" description="Disordered" evidence="1">
    <location>
        <begin position="61"/>
        <end position="82"/>
    </location>
</feature>
<name>A0A9P5TYZ9_9AGAR</name>
<gene>
    <name evidence="2" type="ORF">BDP27DRAFT_530360</name>
</gene>
<evidence type="ECO:0000313" key="2">
    <source>
        <dbReference type="EMBL" id="KAF9058923.1"/>
    </source>
</evidence>
<comment type="caution">
    <text evidence="2">The sequence shown here is derived from an EMBL/GenBank/DDBJ whole genome shotgun (WGS) entry which is preliminary data.</text>
</comment>
<dbReference type="AlphaFoldDB" id="A0A9P5TYZ9"/>
<evidence type="ECO:0000256" key="1">
    <source>
        <dbReference type="SAM" id="MobiDB-lite"/>
    </source>
</evidence>